<proteinExistence type="inferred from homology"/>
<dbReference type="PANTHER" id="PTHR35791:SF1">
    <property type="entry name" value="UPF0754 MEMBRANE PROTEIN YHEB"/>
    <property type="match status" value="1"/>
</dbReference>
<dbReference type="Proteomes" id="UP000010716">
    <property type="component" value="Unassembled WGS sequence"/>
</dbReference>
<organism evidence="7 9">
    <name type="scientific">Caldalkalibacillus thermarum (strain TA2.A1)</name>
    <dbReference type="NCBI Taxonomy" id="986075"/>
    <lineage>
        <taxon>Bacteria</taxon>
        <taxon>Bacillati</taxon>
        <taxon>Bacillota</taxon>
        <taxon>Bacilli</taxon>
        <taxon>Bacillales</taxon>
        <taxon>Bacillaceae</taxon>
        <taxon>Caldalkalibacillus</taxon>
    </lineage>
</organism>
<protein>
    <submittedName>
        <fullName evidence="8">DUF445 family protein</fullName>
    </submittedName>
</protein>
<evidence type="ECO:0000313" key="8">
    <source>
        <dbReference type="EMBL" id="QZT34531.1"/>
    </source>
</evidence>
<evidence type="ECO:0000256" key="4">
    <source>
        <dbReference type="ARBA" id="ARBA00022989"/>
    </source>
</evidence>
<keyword evidence="4 6" id="KW-1133">Transmembrane helix</keyword>
<evidence type="ECO:0000313" key="7">
    <source>
        <dbReference type="EMBL" id="EGL83397.1"/>
    </source>
</evidence>
<dbReference type="PANTHER" id="PTHR35791">
    <property type="entry name" value="UPF0754 MEMBRANE PROTEIN YHEB"/>
    <property type="match status" value="1"/>
</dbReference>
<accession>F5L5J9</accession>
<keyword evidence="3 6" id="KW-0812">Transmembrane</keyword>
<evidence type="ECO:0000256" key="5">
    <source>
        <dbReference type="ARBA" id="ARBA00023136"/>
    </source>
</evidence>
<dbReference type="EMBL" id="AFCE01000108">
    <property type="protein sequence ID" value="EGL83397.1"/>
    <property type="molecule type" value="Genomic_DNA"/>
</dbReference>
<evidence type="ECO:0000313" key="9">
    <source>
        <dbReference type="Proteomes" id="UP000010716"/>
    </source>
</evidence>
<reference evidence="8" key="3">
    <citation type="submission" date="2021-08" db="EMBL/GenBank/DDBJ databases">
        <authorList>
            <person name="de Jong S."/>
            <person name="van den Broek M."/>
            <person name="Merkel A."/>
            <person name="de la Torre Cortes P."/>
            <person name="Kalamorz F."/>
            <person name="Cook G."/>
            <person name="van Loosdrecht M."/>
            <person name="McMillan D."/>
        </authorList>
    </citation>
    <scope>NUCLEOTIDE SEQUENCE</scope>
    <source>
        <strain evidence="8">TA2.A1</strain>
    </source>
</reference>
<sequence length="383" mass="44475">MVKEILMLLIMVLIGALIGGLTNLIAVKMLFRPHQPVYIGRWKVPFTPGLIPKRKAELAAQLGKLVSSELLTPEVLQQKLLDPAFKQEIIHWLQQEIDRWLQRGEDVETLAKDLLGIQRLTERCQAYAAQQLKQAWLTEIESNRWRPIKEMIPEHIQDKLKEHIPRLSAYLLEQGVTYLNSPQGEKQLGILISRILDERGKWLRFLAPWLAQEQHVLHFLRRELIRFLNNDSAREAFNQLLYREWSHWQDQPLHSVIQTLDLDSEIHRLTAWAKPCLPPAKWFNTPLGDLFADKREDILNRWVPKMAEQMGCWVLNRLPAILNKLKLDVLVEEHVSRFPLPRLEALVLSIARRELNMITYLGALLGGIIGLVQGLAIMLFYSL</sequence>
<comment type="similarity">
    <text evidence="2">Belongs to the UPF0754 family.</text>
</comment>
<evidence type="ECO:0000256" key="3">
    <source>
        <dbReference type="ARBA" id="ARBA00022692"/>
    </source>
</evidence>
<dbReference type="AlphaFoldDB" id="F5L5J9"/>
<evidence type="ECO:0000256" key="2">
    <source>
        <dbReference type="ARBA" id="ARBA00008053"/>
    </source>
</evidence>
<dbReference type="GO" id="GO:0012505">
    <property type="term" value="C:endomembrane system"/>
    <property type="evidence" value="ECO:0007669"/>
    <property type="project" value="UniProtKB-SubCell"/>
</dbReference>
<dbReference type="Proteomes" id="UP000825179">
    <property type="component" value="Chromosome"/>
</dbReference>
<dbReference type="RefSeq" id="WP_007503798.1">
    <property type="nucleotide sequence ID" value="NZ_CP082237.1"/>
</dbReference>
<dbReference type="KEGG" id="cthu:HUR95_03910"/>
<evidence type="ECO:0000256" key="6">
    <source>
        <dbReference type="SAM" id="Phobius"/>
    </source>
</evidence>
<name>F5L5J9_CALTT</name>
<dbReference type="EMBL" id="CP082237">
    <property type="protein sequence ID" value="QZT34531.1"/>
    <property type="molecule type" value="Genomic_DNA"/>
</dbReference>
<evidence type="ECO:0000256" key="1">
    <source>
        <dbReference type="ARBA" id="ARBA00004308"/>
    </source>
</evidence>
<evidence type="ECO:0000313" key="10">
    <source>
        <dbReference type="Proteomes" id="UP000825179"/>
    </source>
</evidence>
<dbReference type="eggNOG" id="COG4399">
    <property type="taxonomic scope" value="Bacteria"/>
</dbReference>
<keyword evidence="10" id="KW-1185">Reference proteome</keyword>
<reference evidence="7 9" key="1">
    <citation type="journal article" date="2011" name="J. Bacteriol.">
        <title>Draft genome sequence of the thermoalkaliphilic Caldalkalibacillus thermarum strain TA2.A1.</title>
        <authorList>
            <person name="Kalamorz F."/>
            <person name="Keis S."/>
            <person name="McMillan D.G."/>
            <person name="Olsson K."/>
            <person name="Stanton J.A."/>
            <person name="Stockwell P."/>
            <person name="Black M.A."/>
            <person name="Klingeman D.M."/>
            <person name="Land M.L."/>
            <person name="Han C.S."/>
            <person name="Martin S.L."/>
            <person name="Becher S.A."/>
            <person name="Peddie C.J."/>
            <person name="Morgan H.W."/>
            <person name="Matthies D."/>
            <person name="Preiss L."/>
            <person name="Meier T."/>
            <person name="Brown S.D."/>
            <person name="Cook G.M."/>
        </authorList>
    </citation>
    <scope>NUCLEOTIDE SEQUENCE [LARGE SCALE GENOMIC DNA]</scope>
    <source>
        <strain evidence="7 9">TA2.A1</strain>
    </source>
</reference>
<reference evidence="8 10" key="2">
    <citation type="journal article" date="2020" name="Extremophiles">
        <title>Genomic analysis of Caldalkalibacillus thermarum TA2.A1 reveals aerobic alkaliphilic metabolism and evolutionary hallmarks linking alkaliphilic bacteria and plant life.</title>
        <authorList>
            <person name="de Jong S.I."/>
            <person name="van den Broek M.A."/>
            <person name="Merkel A.Y."/>
            <person name="de la Torre Cortes P."/>
            <person name="Kalamorz F."/>
            <person name="Cook G.M."/>
            <person name="van Loosdrecht M.C.M."/>
            <person name="McMillan D.G.G."/>
        </authorList>
    </citation>
    <scope>NUCLEOTIDE SEQUENCE [LARGE SCALE GENOMIC DNA]</scope>
    <source>
        <strain evidence="8 10">TA2.A1</strain>
    </source>
</reference>
<feature type="transmembrane region" description="Helical" evidence="6">
    <location>
        <begin position="358"/>
        <end position="381"/>
    </location>
</feature>
<feature type="transmembrane region" description="Helical" evidence="6">
    <location>
        <begin position="6"/>
        <end position="31"/>
    </location>
</feature>
<dbReference type="InterPro" id="IPR007383">
    <property type="entry name" value="DUF445"/>
</dbReference>
<keyword evidence="5 6" id="KW-0472">Membrane</keyword>
<dbReference type="Pfam" id="PF04286">
    <property type="entry name" value="DUF445"/>
    <property type="match status" value="1"/>
</dbReference>
<comment type="subcellular location">
    <subcellularLocation>
        <location evidence="1">Endomembrane system</location>
    </subcellularLocation>
</comment>
<gene>
    <name evidence="7" type="ORF">CathTA2_1062</name>
    <name evidence="8" type="ORF">HUR95_03910</name>
</gene>